<evidence type="ECO:0000256" key="6">
    <source>
        <dbReference type="ARBA" id="ARBA00023002"/>
    </source>
</evidence>
<dbReference type="EMBL" id="MFFM01000009">
    <property type="protein sequence ID" value="OGF14058.1"/>
    <property type="molecule type" value="Genomic_DNA"/>
</dbReference>
<comment type="pathway">
    <text evidence="2 8">One-carbon metabolism; tetrahydrofolate interconversion.</text>
</comment>
<dbReference type="AlphaFoldDB" id="A0A1F5RI35"/>
<comment type="similarity">
    <text evidence="3 8">Belongs to the methylenetetrahydrofolate reductase family.</text>
</comment>
<evidence type="ECO:0000256" key="2">
    <source>
        <dbReference type="ARBA" id="ARBA00004777"/>
    </source>
</evidence>
<dbReference type="PANTHER" id="PTHR45754:SF3">
    <property type="entry name" value="METHYLENETETRAHYDROFOLATE REDUCTASE (NADPH)"/>
    <property type="match status" value="1"/>
</dbReference>
<evidence type="ECO:0000256" key="5">
    <source>
        <dbReference type="ARBA" id="ARBA00022827"/>
    </source>
</evidence>
<evidence type="ECO:0000313" key="9">
    <source>
        <dbReference type="EMBL" id="OGF14058.1"/>
    </source>
</evidence>
<evidence type="ECO:0000256" key="1">
    <source>
        <dbReference type="ARBA" id="ARBA00001974"/>
    </source>
</evidence>
<dbReference type="Gene3D" id="3.20.20.220">
    <property type="match status" value="1"/>
</dbReference>
<accession>A0A1F5RI35</accession>
<dbReference type="InterPro" id="IPR003171">
    <property type="entry name" value="Mehydrof_redctse-like"/>
</dbReference>
<evidence type="ECO:0000256" key="8">
    <source>
        <dbReference type="RuleBase" id="RU003862"/>
    </source>
</evidence>
<keyword evidence="4 8" id="KW-0285">Flavoprotein</keyword>
<dbReference type="GO" id="GO:0106312">
    <property type="term" value="F:methylenetetrahydrofolate reductase (NADH) activity"/>
    <property type="evidence" value="ECO:0007669"/>
    <property type="project" value="UniProtKB-EC"/>
</dbReference>
<dbReference type="PANTHER" id="PTHR45754">
    <property type="entry name" value="METHYLENETETRAHYDROFOLATE REDUCTASE"/>
    <property type="match status" value="1"/>
</dbReference>
<dbReference type="Proteomes" id="UP000177230">
    <property type="component" value="Unassembled WGS sequence"/>
</dbReference>
<evidence type="ECO:0000256" key="4">
    <source>
        <dbReference type="ARBA" id="ARBA00022630"/>
    </source>
</evidence>
<keyword evidence="6 8" id="KW-0560">Oxidoreductase</keyword>
<gene>
    <name evidence="9" type="ORF">A2024_05865</name>
</gene>
<comment type="cofactor">
    <cofactor evidence="1 8">
        <name>FAD</name>
        <dbReference type="ChEBI" id="CHEBI:57692"/>
    </cofactor>
</comment>
<dbReference type="InterPro" id="IPR029041">
    <property type="entry name" value="FAD-linked_oxidoreductase-like"/>
</dbReference>
<dbReference type="GO" id="GO:0005829">
    <property type="term" value="C:cytosol"/>
    <property type="evidence" value="ECO:0007669"/>
    <property type="project" value="TreeGrafter"/>
</dbReference>
<comment type="caution">
    <text evidence="9">The sequence shown here is derived from an EMBL/GenBank/DDBJ whole genome shotgun (WGS) entry which is preliminary data.</text>
</comment>
<comment type="catalytic activity">
    <reaction evidence="7">
        <text>(6S)-5-methyl-5,6,7,8-tetrahydrofolate + NAD(+) = (6R)-5,10-methylene-5,6,7,8-tetrahydrofolate + NADH + H(+)</text>
        <dbReference type="Rhea" id="RHEA:19821"/>
        <dbReference type="ChEBI" id="CHEBI:15378"/>
        <dbReference type="ChEBI" id="CHEBI:15636"/>
        <dbReference type="ChEBI" id="CHEBI:18608"/>
        <dbReference type="ChEBI" id="CHEBI:57540"/>
        <dbReference type="ChEBI" id="CHEBI:57945"/>
        <dbReference type="EC" id="1.5.1.54"/>
    </reaction>
    <physiologicalReaction direction="right-to-left" evidence="7">
        <dbReference type="Rhea" id="RHEA:19823"/>
    </physiologicalReaction>
</comment>
<organism evidence="9 10">
    <name type="scientific">Candidatus Edwardsbacteria bacterium GWF2_54_11</name>
    <dbReference type="NCBI Taxonomy" id="1817851"/>
    <lineage>
        <taxon>Bacteria</taxon>
        <taxon>Candidatus Edwardsiibacteriota</taxon>
    </lineage>
</organism>
<keyword evidence="5 8" id="KW-0274">FAD</keyword>
<dbReference type="GO" id="GO:0071949">
    <property type="term" value="F:FAD binding"/>
    <property type="evidence" value="ECO:0007669"/>
    <property type="project" value="TreeGrafter"/>
</dbReference>
<evidence type="ECO:0000313" key="10">
    <source>
        <dbReference type="Proteomes" id="UP000177230"/>
    </source>
</evidence>
<dbReference type="SUPFAM" id="SSF51730">
    <property type="entry name" value="FAD-linked oxidoreductase"/>
    <property type="match status" value="1"/>
</dbReference>
<dbReference type="GO" id="GO:0009086">
    <property type="term" value="P:methionine biosynthetic process"/>
    <property type="evidence" value="ECO:0007669"/>
    <property type="project" value="TreeGrafter"/>
</dbReference>
<dbReference type="CDD" id="cd00537">
    <property type="entry name" value="MTHFR"/>
    <property type="match status" value="1"/>
</dbReference>
<dbReference type="Pfam" id="PF02219">
    <property type="entry name" value="MTHFR"/>
    <property type="match status" value="1"/>
</dbReference>
<dbReference type="UniPathway" id="UPA00193"/>
<name>A0A1F5RI35_9BACT</name>
<evidence type="ECO:0000256" key="7">
    <source>
        <dbReference type="ARBA" id="ARBA00048628"/>
    </source>
</evidence>
<proteinExistence type="inferred from homology"/>
<reference evidence="9 10" key="1">
    <citation type="journal article" date="2016" name="Nat. Commun.">
        <title>Thousands of microbial genomes shed light on interconnected biogeochemical processes in an aquifer system.</title>
        <authorList>
            <person name="Anantharaman K."/>
            <person name="Brown C.T."/>
            <person name="Hug L.A."/>
            <person name="Sharon I."/>
            <person name="Castelle C.J."/>
            <person name="Probst A.J."/>
            <person name="Thomas B.C."/>
            <person name="Singh A."/>
            <person name="Wilkins M.J."/>
            <person name="Karaoz U."/>
            <person name="Brodie E.L."/>
            <person name="Williams K.H."/>
            <person name="Hubbard S.S."/>
            <person name="Banfield J.F."/>
        </authorList>
    </citation>
    <scope>NUCLEOTIDE SEQUENCE [LARGE SCALE GENOMIC DNA]</scope>
</reference>
<sequence length="320" mass="36241">MHVTQHLEQRKKTLVSLEITPPEKGHSIQVIYDAIDRLMPFNPSFINVTYHQQRIVYEEVNGVIVKIPKRKKPGTVGICTALANRYRVETVPHLICGGFNRYETEDALIDLQYLGFENLFVIRGDPPPDYKGFLPEPEGHHHACQLVEQIAHLNRGQYLENLDDAIPTNFCMGVAGYPEKHYEAPNLADDIRNLKSKVDQGASYILTQMVFSAELFESFVKKAREAGITVPIIPGIKVMVNRDQLTSIPRDFYVSLPEKLVDTIKQHDDKAAARQAGIDFTARLCQDLIDLDVPCLHFYTLGKTSATAEVMKQLKEKQLI</sequence>
<evidence type="ECO:0000256" key="3">
    <source>
        <dbReference type="ARBA" id="ARBA00006743"/>
    </source>
</evidence>
<dbReference type="GO" id="GO:0035999">
    <property type="term" value="P:tetrahydrofolate interconversion"/>
    <property type="evidence" value="ECO:0007669"/>
    <property type="project" value="UniProtKB-UniPathway"/>
</dbReference>
<protein>
    <recommendedName>
        <fullName evidence="8">Methylenetetrahydrofolate reductase</fullName>
    </recommendedName>
</protein>